<feature type="transmembrane region" description="Helical" evidence="7">
    <location>
        <begin position="479"/>
        <end position="499"/>
    </location>
</feature>
<feature type="transmembrane region" description="Helical" evidence="7">
    <location>
        <begin position="241"/>
        <end position="264"/>
    </location>
</feature>
<dbReference type="OrthoDB" id="9986881at2759"/>
<feature type="transmembrane region" description="Helical" evidence="7">
    <location>
        <begin position="276"/>
        <end position="293"/>
    </location>
</feature>
<dbReference type="GO" id="GO:0022857">
    <property type="term" value="F:transmembrane transporter activity"/>
    <property type="evidence" value="ECO:0007669"/>
    <property type="project" value="InterPro"/>
</dbReference>
<feature type="transmembrane region" description="Helical" evidence="7">
    <location>
        <begin position="614"/>
        <end position="636"/>
    </location>
</feature>
<reference evidence="9" key="1">
    <citation type="journal article" date="2020" name="Stud. Mycol.">
        <title>101 Dothideomycetes genomes: a test case for predicting lifestyles and emergence of pathogens.</title>
        <authorList>
            <person name="Haridas S."/>
            <person name="Albert R."/>
            <person name="Binder M."/>
            <person name="Bloem J."/>
            <person name="Labutti K."/>
            <person name="Salamov A."/>
            <person name="Andreopoulos B."/>
            <person name="Baker S."/>
            <person name="Barry K."/>
            <person name="Bills G."/>
            <person name="Bluhm B."/>
            <person name="Cannon C."/>
            <person name="Castanera R."/>
            <person name="Culley D."/>
            <person name="Daum C."/>
            <person name="Ezra D."/>
            <person name="Gonzalez J."/>
            <person name="Henrissat B."/>
            <person name="Kuo A."/>
            <person name="Liang C."/>
            <person name="Lipzen A."/>
            <person name="Lutzoni F."/>
            <person name="Magnuson J."/>
            <person name="Mondo S."/>
            <person name="Nolan M."/>
            <person name="Ohm R."/>
            <person name="Pangilinan J."/>
            <person name="Park H.-J."/>
            <person name="Ramirez L."/>
            <person name="Alfaro M."/>
            <person name="Sun H."/>
            <person name="Tritt A."/>
            <person name="Yoshinaga Y."/>
            <person name="Zwiers L.-H."/>
            <person name="Turgeon B."/>
            <person name="Goodwin S."/>
            <person name="Spatafora J."/>
            <person name="Crous P."/>
            <person name="Grigoriev I."/>
        </authorList>
    </citation>
    <scope>NUCLEOTIDE SEQUENCE</scope>
    <source>
        <strain evidence="9">CBS 122368</strain>
    </source>
</reference>
<dbReference type="Gene3D" id="1.20.1250.20">
    <property type="entry name" value="MFS general substrate transporter like domains"/>
    <property type="match status" value="1"/>
</dbReference>
<feature type="transmembrane region" description="Helical" evidence="7">
    <location>
        <begin position="299"/>
        <end position="323"/>
    </location>
</feature>
<dbReference type="RefSeq" id="XP_033684658.1">
    <property type="nucleotide sequence ID" value="XM_033828765.1"/>
</dbReference>
<keyword evidence="4 7" id="KW-1133">Transmembrane helix</keyword>
<dbReference type="EMBL" id="ML987194">
    <property type="protein sequence ID" value="KAF2249654.1"/>
    <property type="molecule type" value="Genomic_DNA"/>
</dbReference>
<dbReference type="AlphaFoldDB" id="A0A6A6IGD8"/>
<feature type="compositionally biased region" description="Basic and acidic residues" evidence="6">
    <location>
        <begin position="7"/>
        <end position="48"/>
    </location>
</feature>
<feature type="region of interest" description="Disordered" evidence="6">
    <location>
        <begin position="651"/>
        <end position="683"/>
    </location>
</feature>
<dbReference type="CDD" id="cd17323">
    <property type="entry name" value="MFS_Tpo1_MDR_like"/>
    <property type="match status" value="1"/>
</dbReference>
<evidence type="ECO:0000256" key="7">
    <source>
        <dbReference type="SAM" id="Phobius"/>
    </source>
</evidence>
<feature type="compositionally biased region" description="Low complexity" evidence="6">
    <location>
        <begin position="74"/>
        <end position="86"/>
    </location>
</feature>
<feature type="transmembrane region" description="Helical" evidence="7">
    <location>
        <begin position="548"/>
        <end position="570"/>
    </location>
</feature>
<dbReference type="PANTHER" id="PTHR23502">
    <property type="entry name" value="MAJOR FACILITATOR SUPERFAMILY"/>
    <property type="match status" value="1"/>
</dbReference>
<keyword evidence="5 7" id="KW-0472">Membrane</keyword>
<dbReference type="GeneID" id="54582095"/>
<feature type="transmembrane region" description="Helical" evidence="7">
    <location>
        <begin position="208"/>
        <end position="229"/>
    </location>
</feature>
<feature type="transmembrane region" description="Helical" evidence="7">
    <location>
        <begin position="520"/>
        <end position="542"/>
    </location>
</feature>
<feature type="transmembrane region" description="Helical" evidence="7">
    <location>
        <begin position="441"/>
        <end position="467"/>
    </location>
</feature>
<keyword evidence="10" id="KW-1185">Reference proteome</keyword>
<feature type="transmembrane region" description="Helical" evidence="7">
    <location>
        <begin position="335"/>
        <end position="362"/>
    </location>
</feature>
<evidence type="ECO:0000256" key="5">
    <source>
        <dbReference type="ARBA" id="ARBA00023136"/>
    </source>
</evidence>
<dbReference type="InterPro" id="IPR036259">
    <property type="entry name" value="MFS_trans_sf"/>
</dbReference>
<feature type="transmembrane region" description="Helical" evidence="7">
    <location>
        <begin position="577"/>
        <end position="602"/>
    </location>
</feature>
<feature type="compositionally biased region" description="Basic and acidic residues" evidence="6">
    <location>
        <begin position="653"/>
        <end position="663"/>
    </location>
</feature>
<keyword evidence="2" id="KW-0813">Transport</keyword>
<evidence type="ECO:0000256" key="1">
    <source>
        <dbReference type="ARBA" id="ARBA00004141"/>
    </source>
</evidence>
<feature type="compositionally biased region" description="Polar residues" evidence="6">
    <location>
        <begin position="93"/>
        <end position="118"/>
    </location>
</feature>
<evidence type="ECO:0000256" key="4">
    <source>
        <dbReference type="ARBA" id="ARBA00022989"/>
    </source>
</evidence>
<name>A0A6A6IGD8_9PLEO</name>
<dbReference type="PANTHER" id="PTHR23502:SF31">
    <property type="entry name" value="POLYAMINE TRANSPORTER 1"/>
    <property type="match status" value="1"/>
</dbReference>
<comment type="subcellular location">
    <subcellularLocation>
        <location evidence="1">Membrane</location>
        <topology evidence="1">Multi-pass membrane protein</topology>
    </subcellularLocation>
</comment>
<evidence type="ECO:0000256" key="3">
    <source>
        <dbReference type="ARBA" id="ARBA00022692"/>
    </source>
</evidence>
<dbReference type="PROSITE" id="PS50850">
    <property type="entry name" value="MFS"/>
    <property type="match status" value="1"/>
</dbReference>
<dbReference type="InterPro" id="IPR011701">
    <property type="entry name" value="MFS"/>
</dbReference>
<feature type="domain" description="Major facilitator superfamily (MFS) profile" evidence="8">
    <location>
        <begin position="210"/>
        <end position="641"/>
    </location>
</feature>
<feature type="region of interest" description="Disordered" evidence="6">
    <location>
        <begin position="1"/>
        <end position="127"/>
    </location>
</feature>
<evidence type="ECO:0000259" key="8">
    <source>
        <dbReference type="PROSITE" id="PS50850"/>
    </source>
</evidence>
<gene>
    <name evidence="9" type="ORF">BU26DRAFT_518234</name>
</gene>
<accession>A0A6A6IGD8</accession>
<evidence type="ECO:0000313" key="9">
    <source>
        <dbReference type="EMBL" id="KAF2249654.1"/>
    </source>
</evidence>
<protein>
    <submittedName>
        <fullName evidence="9">MFS general substrate transporter</fullName>
    </submittedName>
</protein>
<dbReference type="Proteomes" id="UP000800094">
    <property type="component" value="Unassembled WGS sequence"/>
</dbReference>
<sequence length="683" mass="76498">MEEEDYDILRNEADADPRRYSQWDTAEQFHRQYQERHSHDPSYEERIRTQSNPQVEEETTSQRKEAEAPLSRQTSSSSSSGSSTSTDLRPHSPQLQEIRTQTTAPRTNRGRTASTTGSLYRHPTERNPEAISRIETHRSQHAQTVGERAIQSRLTQTLSRRKTQRPLPPMGAGKPYPPDLPEREEYVVEYDSADDPLHAQNWPMKKKLGIGAILAFDAISATMGSSIFSSATRPVAQEFGVAAEVATLGTSFFVFGYAFGPLLWAPYSELYGRKPPLIVSAFGFSVFSVAVAVGKDLQTVLICRFFAGLFGSCPLAVVAAVFADMFNNKLRGLAVAVFSATVFMGPLLAPFIGGFITISYLGWRWTEYISSIMGWTSFVLLLLFLEETYPPVVLVSKAAELRRRTKNWGIHAKQEEIEVDFQELIIRNVSRPMRMLFTEPIILLITIYMSFIYGLLYLFLTAYALVFEGQYGWNAGVSGLAYFGMIMGELIAFVVIFFDNPRYVRKLEANNNIPVPEWRLPIAMVGGVLFSAGLFWFGWTGYTGRVHWIVPVLSGLFTGFGIFSIFLSLLNYIVDAYLMFAASAIAANTFMRSLFGGVFPLFATYMFDGMGIQWASTLLGCVAFICIPMPIAFYLFGKKIRAKSTFAPAPDIEQDKRRDEEARVAGSEGEVASQGSEEKERTE</sequence>
<dbReference type="InterPro" id="IPR020846">
    <property type="entry name" value="MFS_dom"/>
</dbReference>
<proteinExistence type="predicted"/>
<dbReference type="Pfam" id="PF07690">
    <property type="entry name" value="MFS_1"/>
    <property type="match status" value="1"/>
</dbReference>
<dbReference type="GO" id="GO:0005886">
    <property type="term" value="C:plasma membrane"/>
    <property type="evidence" value="ECO:0007669"/>
    <property type="project" value="TreeGrafter"/>
</dbReference>
<keyword evidence="3 7" id="KW-0812">Transmembrane</keyword>
<evidence type="ECO:0000313" key="10">
    <source>
        <dbReference type="Proteomes" id="UP000800094"/>
    </source>
</evidence>
<organism evidence="9 10">
    <name type="scientific">Trematosphaeria pertusa</name>
    <dbReference type="NCBI Taxonomy" id="390896"/>
    <lineage>
        <taxon>Eukaryota</taxon>
        <taxon>Fungi</taxon>
        <taxon>Dikarya</taxon>
        <taxon>Ascomycota</taxon>
        <taxon>Pezizomycotina</taxon>
        <taxon>Dothideomycetes</taxon>
        <taxon>Pleosporomycetidae</taxon>
        <taxon>Pleosporales</taxon>
        <taxon>Massarineae</taxon>
        <taxon>Trematosphaeriaceae</taxon>
        <taxon>Trematosphaeria</taxon>
    </lineage>
</organism>
<evidence type="ECO:0000256" key="6">
    <source>
        <dbReference type="SAM" id="MobiDB-lite"/>
    </source>
</evidence>
<dbReference type="FunFam" id="1.20.1250.20:FF:000011">
    <property type="entry name" value="MFS multidrug transporter, putative"/>
    <property type="match status" value="1"/>
</dbReference>
<dbReference type="SUPFAM" id="SSF103473">
    <property type="entry name" value="MFS general substrate transporter"/>
    <property type="match status" value="1"/>
</dbReference>
<evidence type="ECO:0000256" key="2">
    <source>
        <dbReference type="ARBA" id="ARBA00022448"/>
    </source>
</evidence>